<dbReference type="Proteomes" id="UP000658225">
    <property type="component" value="Unassembled WGS sequence"/>
</dbReference>
<gene>
    <name evidence="1" type="ORF">H4683_001291</name>
</gene>
<reference evidence="1" key="1">
    <citation type="submission" date="2020-10" db="EMBL/GenBank/DDBJ databases">
        <title>Genomic Encyclopedia of Type Strains, Phase IV (KMG-IV): sequencing the most valuable type-strain genomes for metagenomic binning, comparative biology and taxonomic classification.</title>
        <authorList>
            <person name="Goeker M."/>
        </authorList>
    </citation>
    <scope>NUCLEOTIDE SEQUENCE</scope>
    <source>
        <strain evidence="1">DSM 13886</strain>
    </source>
</reference>
<evidence type="ECO:0000313" key="2">
    <source>
        <dbReference type="Proteomes" id="UP000658225"/>
    </source>
</evidence>
<sequence>MIRRLVASIEELVTYGEKRENSWIVADTKTYTFSSFKKAKPVDGFAF</sequence>
<protein>
    <submittedName>
        <fullName evidence="1">Uncharacterized protein</fullName>
    </submittedName>
</protein>
<name>A0A927MN20_9BACL</name>
<comment type="caution">
    <text evidence="1">The sequence shown here is derived from an EMBL/GenBank/DDBJ whole genome shotgun (WGS) entry which is preliminary data.</text>
</comment>
<accession>A0A927MN20</accession>
<evidence type="ECO:0000313" key="1">
    <source>
        <dbReference type="EMBL" id="MBE1554216.1"/>
    </source>
</evidence>
<keyword evidence="2" id="KW-1185">Reference proteome</keyword>
<dbReference type="AlphaFoldDB" id="A0A927MN20"/>
<dbReference type="RefSeq" id="WP_192598014.1">
    <property type="nucleotide sequence ID" value="NZ_JADBEL010000005.1"/>
</dbReference>
<proteinExistence type="predicted"/>
<organism evidence="1 2">
    <name type="scientific">Sporosarcina limicola</name>
    <dbReference type="NCBI Taxonomy" id="34101"/>
    <lineage>
        <taxon>Bacteria</taxon>
        <taxon>Bacillati</taxon>
        <taxon>Bacillota</taxon>
        <taxon>Bacilli</taxon>
        <taxon>Bacillales</taxon>
        <taxon>Caryophanaceae</taxon>
        <taxon>Sporosarcina</taxon>
    </lineage>
</organism>
<dbReference type="EMBL" id="JADBEL010000005">
    <property type="protein sequence ID" value="MBE1554216.1"/>
    <property type="molecule type" value="Genomic_DNA"/>
</dbReference>